<sequence>MRPLLRAEQAVLGALLFAPGQLDRLAQWLRPEHFYRPQHAALYAAMLHLRQNKPAAALPAADGDRVEWISATLAEAGTHTRGLFPAYAHALISACPDPRNAPVYGRMVLEGAIHRTVTEHATRLHQAARADLLRGESEETLRQVDILTEVLADLARQWGTRPATTAASTNAAPAAVCERHRADEQLLLATLIDRPDSLDSVVRWLRPEDFADRGHGQLYRCLAALHHRGEPIDPLTVLWEAQRRGLLAQGVLTADQVDGITRGLGAGDADYVAEALLQTSLIRTAASAARSIQAAAGDDALPPGRLISEAIGALDAVAAVRQRWREATAASPPPDSVGPEADTRARAQAAKARGTTPSQQAGHGHPTAKHNPSAAVRARR</sequence>
<protein>
    <submittedName>
        <fullName evidence="5">Replicative DNA helicase</fullName>
    </submittedName>
</protein>
<dbReference type="GO" id="GO:0005829">
    <property type="term" value="C:cytosol"/>
    <property type="evidence" value="ECO:0007669"/>
    <property type="project" value="TreeGrafter"/>
</dbReference>
<dbReference type="PANTHER" id="PTHR30153">
    <property type="entry name" value="REPLICATIVE DNA HELICASE DNAB"/>
    <property type="match status" value="1"/>
</dbReference>
<dbReference type="InterPro" id="IPR036185">
    <property type="entry name" value="DNA_heli_DnaB-like_N_sf"/>
</dbReference>
<accession>A0A852ZYR4</accession>
<keyword evidence="6" id="KW-1185">Reference proteome</keyword>
<dbReference type="InterPro" id="IPR007693">
    <property type="entry name" value="DNA_helicase_DnaB-like_N"/>
</dbReference>
<dbReference type="Gene3D" id="1.10.860.10">
    <property type="entry name" value="DNAb Helicase, Chain A"/>
    <property type="match status" value="2"/>
</dbReference>
<feature type="region of interest" description="Disordered" evidence="3">
    <location>
        <begin position="325"/>
        <end position="380"/>
    </location>
</feature>
<keyword evidence="5" id="KW-0067">ATP-binding</keyword>
<evidence type="ECO:0000313" key="6">
    <source>
        <dbReference type="Proteomes" id="UP000567795"/>
    </source>
</evidence>
<dbReference type="GO" id="GO:0003678">
    <property type="term" value="F:DNA helicase activity"/>
    <property type="evidence" value="ECO:0007669"/>
    <property type="project" value="InterPro"/>
</dbReference>
<name>A0A852ZYR4_9ACTN</name>
<dbReference type="Pfam" id="PF00772">
    <property type="entry name" value="DnaB"/>
    <property type="match status" value="2"/>
</dbReference>
<comment type="caution">
    <text evidence="5">The sequence shown here is derived from an EMBL/GenBank/DDBJ whole genome shotgun (WGS) entry which is preliminary data.</text>
</comment>
<organism evidence="5 6">
    <name type="scientific">Allostreptomyces psammosilenae</name>
    <dbReference type="NCBI Taxonomy" id="1892865"/>
    <lineage>
        <taxon>Bacteria</taxon>
        <taxon>Bacillati</taxon>
        <taxon>Actinomycetota</taxon>
        <taxon>Actinomycetes</taxon>
        <taxon>Kitasatosporales</taxon>
        <taxon>Streptomycetaceae</taxon>
        <taxon>Allostreptomyces</taxon>
    </lineage>
</organism>
<gene>
    <name evidence="5" type="ORF">FHU37_000365</name>
</gene>
<keyword evidence="5" id="KW-0347">Helicase</keyword>
<proteinExistence type="predicted"/>
<dbReference type="GO" id="GO:0005524">
    <property type="term" value="F:ATP binding"/>
    <property type="evidence" value="ECO:0007669"/>
    <property type="project" value="InterPro"/>
</dbReference>
<evidence type="ECO:0000313" key="5">
    <source>
        <dbReference type="EMBL" id="NYI03422.1"/>
    </source>
</evidence>
<dbReference type="GO" id="GO:0003677">
    <property type="term" value="F:DNA binding"/>
    <property type="evidence" value="ECO:0007669"/>
    <property type="project" value="UniProtKB-KW"/>
</dbReference>
<keyword evidence="5" id="KW-0378">Hydrolase</keyword>
<feature type="domain" description="DNA helicase DnaB-like N-terminal" evidence="4">
    <location>
        <begin position="5"/>
        <end position="108"/>
    </location>
</feature>
<dbReference type="Proteomes" id="UP000567795">
    <property type="component" value="Unassembled WGS sequence"/>
</dbReference>
<dbReference type="GO" id="GO:0006260">
    <property type="term" value="P:DNA replication"/>
    <property type="evidence" value="ECO:0007669"/>
    <property type="project" value="UniProtKB-KW"/>
</dbReference>
<evidence type="ECO:0000259" key="4">
    <source>
        <dbReference type="Pfam" id="PF00772"/>
    </source>
</evidence>
<evidence type="ECO:0000256" key="2">
    <source>
        <dbReference type="ARBA" id="ARBA00023125"/>
    </source>
</evidence>
<reference evidence="5 6" key="1">
    <citation type="submission" date="2020-07" db="EMBL/GenBank/DDBJ databases">
        <title>Sequencing the genomes of 1000 actinobacteria strains.</title>
        <authorList>
            <person name="Klenk H.-P."/>
        </authorList>
    </citation>
    <scope>NUCLEOTIDE SEQUENCE [LARGE SCALE GENOMIC DNA]</scope>
    <source>
        <strain evidence="5 6">DSM 42178</strain>
    </source>
</reference>
<dbReference type="PANTHER" id="PTHR30153:SF2">
    <property type="entry name" value="REPLICATIVE DNA HELICASE"/>
    <property type="match status" value="1"/>
</dbReference>
<keyword evidence="1" id="KW-0235">DNA replication</keyword>
<evidence type="ECO:0000256" key="3">
    <source>
        <dbReference type="SAM" id="MobiDB-lite"/>
    </source>
</evidence>
<keyword evidence="2" id="KW-0238">DNA-binding</keyword>
<feature type="compositionally biased region" description="Low complexity" evidence="3">
    <location>
        <begin position="346"/>
        <end position="356"/>
    </location>
</feature>
<dbReference type="RefSeq" id="WP_179812471.1">
    <property type="nucleotide sequence ID" value="NZ_JACBZD010000001.1"/>
</dbReference>
<keyword evidence="5" id="KW-0547">Nucleotide-binding</keyword>
<dbReference type="SUPFAM" id="SSF48024">
    <property type="entry name" value="N-terminal domain of DnaB helicase"/>
    <property type="match status" value="2"/>
</dbReference>
<dbReference type="InterPro" id="IPR016136">
    <property type="entry name" value="DNA_helicase_N/primase_C"/>
</dbReference>
<evidence type="ECO:0000256" key="1">
    <source>
        <dbReference type="ARBA" id="ARBA00022705"/>
    </source>
</evidence>
<dbReference type="AlphaFoldDB" id="A0A852ZYR4"/>
<feature type="domain" description="DNA helicase DnaB-like N-terminal" evidence="4">
    <location>
        <begin position="183"/>
        <end position="249"/>
    </location>
</feature>
<dbReference type="EMBL" id="JACBZD010000001">
    <property type="protein sequence ID" value="NYI03422.1"/>
    <property type="molecule type" value="Genomic_DNA"/>
</dbReference>